<evidence type="ECO:0000313" key="2">
    <source>
        <dbReference type="EMBL" id="AGC71666.1"/>
    </source>
</evidence>
<accession>L7VWB6</accession>
<feature type="region of interest" description="Disordered" evidence="1">
    <location>
        <begin position="157"/>
        <end position="201"/>
    </location>
</feature>
<protein>
    <submittedName>
        <fullName evidence="2">Uncharacterized protein</fullName>
    </submittedName>
</protein>
<sequence>MDFTDHEALCRRCGMSCHFAIPVNGLAVVIDALRCKFLSQIEGEPGRYHCSVYESRYSVAPWCHSAESALHAGFLAQDCPYARGHKGYRGKVRLSASLQRQVLPAIRSEIVRVGIPIGADPDRVRLFLSESGTDFAYTVSADGSRYLFAPLSESAENGKTASAQGDSLAASAQPRGKRSSSLNVLSSTDEGIEPAPKSALR</sequence>
<evidence type="ECO:0000256" key="1">
    <source>
        <dbReference type="SAM" id="MobiDB-lite"/>
    </source>
</evidence>
<dbReference type="AlphaFoldDB" id="L7VWB6"/>
<organism evidence="2">
    <name type="scientific">uncultured bacterium A1Q1_fos_2386</name>
    <dbReference type="NCBI Taxonomy" id="1256568"/>
    <lineage>
        <taxon>Bacteria</taxon>
        <taxon>environmental samples</taxon>
    </lineage>
</organism>
<proteinExistence type="predicted"/>
<feature type="compositionally biased region" description="Polar residues" evidence="1">
    <location>
        <begin position="179"/>
        <end position="189"/>
    </location>
</feature>
<dbReference type="EMBL" id="JX649879">
    <property type="protein sequence ID" value="AGC71666.1"/>
    <property type="molecule type" value="Genomic_DNA"/>
</dbReference>
<reference evidence="2" key="1">
    <citation type="submission" date="2012-09" db="EMBL/GenBank/DDBJ databases">
        <title>Metagenomic Characterization of a Microbial Community in Wastewater Detects High Levels of Antibiotic Resistance.</title>
        <authorList>
            <person name="Abrams M."/>
            <person name="Caldwell A."/>
            <person name="Vandaei E."/>
            <person name="Lee W."/>
            <person name="Perrott J."/>
            <person name="Khan S.Y."/>
            <person name="Ta J."/>
            <person name="Romero D."/>
            <person name="Nguyen V."/>
            <person name="Pourmand N."/>
            <person name="Ouverney C.C."/>
        </authorList>
    </citation>
    <scope>NUCLEOTIDE SEQUENCE</scope>
</reference>
<name>L7VWB6_9BACT</name>